<evidence type="ECO:0000256" key="1">
    <source>
        <dbReference type="SAM" id="SignalP"/>
    </source>
</evidence>
<feature type="chain" id="PRO_5035214468" evidence="1">
    <location>
        <begin position="27"/>
        <end position="292"/>
    </location>
</feature>
<sequence length="292" mass="31937">MQSAPPYLTRACLLPGLLLSALLLLGACSSLDPATRQAQADHLASQHGWTRTSLTTPTFTLAAYTPRSSAQVNTLTVYIEGDGLAWINVSTPSLDPTPRDPLALKLALRDQSGQAVYLARPCQFVQANEQRHCEPRYWTSHRFAPEVVDATSIAIDQLKQKSRAAQIRLVGYSGGGAIAALVAAQRNDVIALITVAGNLDHATWTSMHRITPLHGSLNAINVTARLQPIPQHHYVGEKDEIISSAIARVYLNRFSAPRPQLTVVPGFDHHCCWESIWPSLVEKNFDLPNVTK</sequence>
<proteinExistence type="predicted"/>
<evidence type="ECO:0000313" key="3">
    <source>
        <dbReference type="Proteomes" id="UP000642180"/>
    </source>
</evidence>
<protein>
    <submittedName>
        <fullName evidence="2">Alpha/beta hydrolase</fullName>
    </submittedName>
</protein>
<evidence type="ECO:0000313" key="2">
    <source>
        <dbReference type="EMBL" id="GGI21515.1"/>
    </source>
</evidence>
<dbReference type="AlphaFoldDB" id="A0A8J3F2K5"/>
<keyword evidence="3" id="KW-1185">Reference proteome</keyword>
<feature type="signal peptide" evidence="1">
    <location>
        <begin position="1"/>
        <end position="26"/>
    </location>
</feature>
<comment type="caution">
    <text evidence="2">The sequence shown here is derived from an EMBL/GenBank/DDBJ whole genome shotgun (WGS) entry which is preliminary data.</text>
</comment>
<dbReference type="SUPFAM" id="SSF53474">
    <property type="entry name" value="alpha/beta-Hydrolases"/>
    <property type="match status" value="1"/>
</dbReference>
<dbReference type="GO" id="GO:0016787">
    <property type="term" value="F:hydrolase activity"/>
    <property type="evidence" value="ECO:0007669"/>
    <property type="project" value="UniProtKB-KW"/>
</dbReference>
<reference evidence="3" key="1">
    <citation type="journal article" date="2019" name="Int. J. Syst. Evol. Microbiol.">
        <title>The Global Catalogue of Microorganisms (GCM) 10K type strain sequencing project: providing services to taxonomists for standard genome sequencing and annotation.</title>
        <authorList>
            <consortium name="The Broad Institute Genomics Platform"/>
            <consortium name="The Broad Institute Genome Sequencing Center for Infectious Disease"/>
            <person name="Wu L."/>
            <person name="Ma J."/>
        </authorList>
    </citation>
    <scope>NUCLEOTIDE SEQUENCE [LARGE SCALE GENOMIC DNA]</scope>
    <source>
        <strain evidence="3">CCM 2767</strain>
    </source>
</reference>
<gene>
    <name evidence="2" type="ORF">GCM10008066_29450</name>
</gene>
<keyword evidence="1" id="KW-0732">Signal</keyword>
<dbReference type="InterPro" id="IPR029058">
    <property type="entry name" value="AB_hydrolase_fold"/>
</dbReference>
<organism evidence="2 3">
    <name type="scientific">Oxalicibacterium faecigallinarum</name>
    <dbReference type="NCBI Taxonomy" id="573741"/>
    <lineage>
        <taxon>Bacteria</taxon>
        <taxon>Pseudomonadati</taxon>
        <taxon>Pseudomonadota</taxon>
        <taxon>Betaproteobacteria</taxon>
        <taxon>Burkholderiales</taxon>
        <taxon>Oxalobacteraceae</taxon>
        <taxon>Oxalicibacterium</taxon>
    </lineage>
</organism>
<dbReference type="Proteomes" id="UP000642180">
    <property type="component" value="Unassembled WGS sequence"/>
</dbReference>
<keyword evidence="2" id="KW-0378">Hydrolase</keyword>
<name>A0A8J3F2K5_9BURK</name>
<dbReference type="Gene3D" id="3.40.50.1820">
    <property type="entry name" value="alpha/beta hydrolase"/>
    <property type="match status" value="1"/>
</dbReference>
<dbReference type="EMBL" id="BMDI01000003">
    <property type="protein sequence ID" value="GGI21515.1"/>
    <property type="molecule type" value="Genomic_DNA"/>
</dbReference>
<accession>A0A8J3F2K5</accession>